<feature type="compositionally biased region" description="Gly residues" evidence="7">
    <location>
        <begin position="554"/>
        <end position="563"/>
    </location>
</feature>
<sequence>MAMRDREDLMDNAEQEARESRHSRGGEAAPADAGHDERIAWWREARLGLFIHWGLYSLPAGIWRGEEVKAAYAEHLQLKAEIPVKEYETIAGEFNPVRFDAEEWVLAAKDAGLKYLVVTAKHHDGFAMYDSKVSDYNIVKATPFGRDPMAELAEACAKHGVKLCFYYSHAMDWHHPDSQGNTLDFPGNIGAYDPVESWIDDEDKASRYERYLQQKAFPQIRELLTQYGPVGILWFDCGQKLTREQGERFVEAVRKEQPACLVNRRVWKDPLGDYGNTMDNQPHVRVSRPDWESIVTLNDSWGYKKLDNNWKSPLDILHNMIDVVSMNGNFLINVGPTGEGDFDPMSRKLLKAIGDWLRVNGESVYGSVQSPIGKPPWGRCTMKGSTLYLHVFHWPDNGELLVPGIRNRIRQASLLADPHRKPLEVIRMNGEDWLIRVPAEAPDPLVTVLSVELDGTVDANPVKRLYASGYDNVFPVFDGEIHGETLRYDTGKKDRDIVTDWSDPGDWIRWTYRCAEPGVYKVRVTYGAAPGESGGAFIVETCRIGENREAGTVGSAGTGGKRGAGAPSPTSSAGTVGSSGAEGMIGSLSATPSAGTAGETETVLTLEAEVQETGGPYEYRTFEVGEFRLEQEGVYSLAVRAGRLKGGTLMNLRQVAIVADNE</sequence>
<evidence type="ECO:0000256" key="2">
    <source>
        <dbReference type="ARBA" id="ARBA00007951"/>
    </source>
</evidence>
<reference evidence="10" key="1">
    <citation type="journal article" date="2019" name="Int. J. Syst. Evol. Microbiol.">
        <title>The Global Catalogue of Microorganisms (GCM) 10K type strain sequencing project: providing services to taxonomists for standard genome sequencing and annotation.</title>
        <authorList>
            <consortium name="The Broad Institute Genomics Platform"/>
            <consortium name="The Broad Institute Genome Sequencing Center for Infectious Disease"/>
            <person name="Wu L."/>
            <person name="Ma J."/>
        </authorList>
    </citation>
    <scope>NUCLEOTIDE SEQUENCE [LARGE SCALE GENOMIC DNA]</scope>
    <source>
        <strain evidence="10">CCUG 57263</strain>
    </source>
</reference>
<dbReference type="SMART" id="SM00812">
    <property type="entry name" value="Alpha_L_fucos"/>
    <property type="match status" value="1"/>
</dbReference>
<dbReference type="InterPro" id="IPR013780">
    <property type="entry name" value="Glyco_hydro_b"/>
</dbReference>
<evidence type="ECO:0000256" key="7">
    <source>
        <dbReference type="SAM" id="MobiDB-lite"/>
    </source>
</evidence>
<feature type="region of interest" description="Disordered" evidence="7">
    <location>
        <begin position="550"/>
        <end position="600"/>
    </location>
</feature>
<keyword evidence="10" id="KW-1185">Reference proteome</keyword>
<comment type="caution">
    <text evidence="9">The sequence shown here is derived from an EMBL/GenBank/DDBJ whole genome shotgun (WGS) entry which is preliminary data.</text>
</comment>
<name>A0ABW3D6P4_9BACL</name>
<proteinExistence type="inferred from homology"/>
<dbReference type="InterPro" id="IPR016286">
    <property type="entry name" value="FUC_metazoa-typ"/>
</dbReference>
<dbReference type="RefSeq" id="WP_379287240.1">
    <property type="nucleotide sequence ID" value="NZ_JBHTIU010000027.1"/>
</dbReference>
<comment type="similarity">
    <text evidence="2">Belongs to the glycosyl hydrolase 29 family.</text>
</comment>
<dbReference type="PANTHER" id="PTHR10030">
    <property type="entry name" value="ALPHA-L-FUCOSIDASE"/>
    <property type="match status" value="1"/>
</dbReference>
<feature type="compositionally biased region" description="Low complexity" evidence="7">
    <location>
        <begin position="564"/>
        <end position="581"/>
    </location>
</feature>
<dbReference type="PRINTS" id="PR00741">
    <property type="entry name" value="GLHYDRLASE29"/>
</dbReference>
<dbReference type="Gene3D" id="2.60.40.1180">
    <property type="entry name" value="Golgi alpha-mannosidase II"/>
    <property type="match status" value="1"/>
</dbReference>
<evidence type="ECO:0000313" key="9">
    <source>
        <dbReference type="EMBL" id="MFD0869023.1"/>
    </source>
</evidence>
<evidence type="ECO:0000256" key="4">
    <source>
        <dbReference type="ARBA" id="ARBA00022729"/>
    </source>
</evidence>
<organism evidence="9 10">
    <name type="scientific">Paenibacillus residui</name>
    <dbReference type="NCBI Taxonomy" id="629724"/>
    <lineage>
        <taxon>Bacteria</taxon>
        <taxon>Bacillati</taxon>
        <taxon>Bacillota</taxon>
        <taxon>Bacilli</taxon>
        <taxon>Bacillales</taxon>
        <taxon>Paenibacillaceae</taxon>
        <taxon>Paenibacillus</taxon>
    </lineage>
</organism>
<feature type="region of interest" description="Disordered" evidence="7">
    <location>
        <begin position="1"/>
        <end position="32"/>
    </location>
</feature>
<feature type="compositionally biased region" description="Basic and acidic residues" evidence="7">
    <location>
        <begin position="1"/>
        <end position="25"/>
    </location>
</feature>
<evidence type="ECO:0000259" key="8">
    <source>
        <dbReference type="Pfam" id="PF01120"/>
    </source>
</evidence>
<dbReference type="EMBL" id="JBHTIU010000027">
    <property type="protein sequence ID" value="MFD0869023.1"/>
    <property type="molecule type" value="Genomic_DNA"/>
</dbReference>
<feature type="domain" description="Glycoside hydrolase family 29 N-terminal" evidence="8">
    <location>
        <begin position="36"/>
        <end position="362"/>
    </location>
</feature>
<dbReference type="InterPro" id="IPR017853">
    <property type="entry name" value="GH"/>
</dbReference>
<evidence type="ECO:0000256" key="5">
    <source>
        <dbReference type="ARBA" id="ARBA00022801"/>
    </source>
</evidence>
<evidence type="ECO:0000313" key="10">
    <source>
        <dbReference type="Proteomes" id="UP001597120"/>
    </source>
</evidence>
<dbReference type="InterPro" id="IPR000933">
    <property type="entry name" value="Glyco_hydro_29"/>
</dbReference>
<evidence type="ECO:0000256" key="3">
    <source>
        <dbReference type="ARBA" id="ARBA00012662"/>
    </source>
</evidence>
<dbReference type="EC" id="3.2.1.51" evidence="3"/>
<evidence type="ECO:0000256" key="1">
    <source>
        <dbReference type="ARBA" id="ARBA00004071"/>
    </source>
</evidence>
<dbReference type="Proteomes" id="UP001597120">
    <property type="component" value="Unassembled WGS sequence"/>
</dbReference>
<dbReference type="Gene3D" id="3.20.20.80">
    <property type="entry name" value="Glycosidases"/>
    <property type="match status" value="1"/>
</dbReference>
<protein>
    <recommendedName>
        <fullName evidence="3">alpha-L-fucosidase</fullName>
        <ecNumber evidence="3">3.2.1.51</ecNumber>
    </recommendedName>
</protein>
<keyword evidence="4" id="KW-0732">Signal</keyword>
<keyword evidence="6" id="KW-0326">Glycosidase</keyword>
<comment type="function">
    <text evidence="1">Alpha-L-fucosidase is responsible for hydrolyzing the alpha-1,6-linked fucose joined to the reducing-end N-acetylglucosamine of the carbohydrate moieties of glycoproteins.</text>
</comment>
<gene>
    <name evidence="9" type="ORF">ACFQ03_07665</name>
</gene>
<dbReference type="PANTHER" id="PTHR10030:SF37">
    <property type="entry name" value="ALPHA-L-FUCOSIDASE-RELATED"/>
    <property type="match status" value="1"/>
</dbReference>
<dbReference type="SUPFAM" id="SSF51445">
    <property type="entry name" value="(Trans)glycosidases"/>
    <property type="match status" value="1"/>
</dbReference>
<dbReference type="Pfam" id="PF01120">
    <property type="entry name" value="Alpha_L_fucos"/>
    <property type="match status" value="1"/>
</dbReference>
<dbReference type="Gene3D" id="2.60.120.260">
    <property type="entry name" value="Galactose-binding domain-like"/>
    <property type="match status" value="1"/>
</dbReference>
<evidence type="ECO:0000256" key="6">
    <source>
        <dbReference type="ARBA" id="ARBA00023295"/>
    </source>
</evidence>
<dbReference type="InterPro" id="IPR057739">
    <property type="entry name" value="Glyco_hydro_29_N"/>
</dbReference>
<accession>A0ABW3D6P4</accession>
<keyword evidence="5" id="KW-0378">Hydrolase</keyword>